<dbReference type="AlphaFoldDB" id="A0AAN9VCH8"/>
<organism evidence="2 3">
    <name type="scientific">Gryllus longicercus</name>
    <dbReference type="NCBI Taxonomy" id="2509291"/>
    <lineage>
        <taxon>Eukaryota</taxon>
        <taxon>Metazoa</taxon>
        <taxon>Ecdysozoa</taxon>
        <taxon>Arthropoda</taxon>
        <taxon>Hexapoda</taxon>
        <taxon>Insecta</taxon>
        <taxon>Pterygota</taxon>
        <taxon>Neoptera</taxon>
        <taxon>Polyneoptera</taxon>
        <taxon>Orthoptera</taxon>
        <taxon>Ensifera</taxon>
        <taxon>Gryllidea</taxon>
        <taxon>Grylloidea</taxon>
        <taxon>Gryllidae</taxon>
        <taxon>Gryllinae</taxon>
        <taxon>Gryllus</taxon>
    </lineage>
</organism>
<dbReference type="EMBL" id="JAZDUA010000906">
    <property type="protein sequence ID" value="KAK7788881.1"/>
    <property type="molecule type" value="Genomic_DNA"/>
</dbReference>
<reference evidence="2 3" key="1">
    <citation type="submission" date="2024-03" db="EMBL/GenBank/DDBJ databases">
        <title>The genome assembly and annotation of the cricket Gryllus longicercus Weissman &amp; Gray.</title>
        <authorList>
            <person name="Szrajer S."/>
            <person name="Gray D."/>
            <person name="Ylla G."/>
        </authorList>
    </citation>
    <scope>NUCLEOTIDE SEQUENCE [LARGE SCALE GENOMIC DNA]</scope>
    <source>
        <strain evidence="2">DAG 2021-001</strain>
        <tissue evidence="2">Whole body minus gut</tissue>
    </source>
</reference>
<comment type="caution">
    <text evidence="2">The sequence shown here is derived from an EMBL/GenBank/DDBJ whole genome shotgun (WGS) entry which is preliminary data.</text>
</comment>
<gene>
    <name evidence="2" type="ORF">R5R35_003005</name>
</gene>
<evidence type="ECO:0000313" key="3">
    <source>
        <dbReference type="Proteomes" id="UP001378592"/>
    </source>
</evidence>
<protein>
    <submittedName>
        <fullName evidence="2">Uncharacterized protein</fullName>
    </submittedName>
</protein>
<feature type="region of interest" description="Disordered" evidence="1">
    <location>
        <begin position="1"/>
        <end position="24"/>
    </location>
</feature>
<sequence length="24" mass="2777">MLRTYRGSTVAHPSELPPSPHQWE</sequence>
<evidence type="ECO:0000256" key="1">
    <source>
        <dbReference type="SAM" id="MobiDB-lite"/>
    </source>
</evidence>
<feature type="compositionally biased region" description="Pro residues" evidence="1">
    <location>
        <begin position="15"/>
        <end position="24"/>
    </location>
</feature>
<proteinExistence type="predicted"/>
<keyword evidence="3" id="KW-1185">Reference proteome</keyword>
<accession>A0AAN9VCH8</accession>
<name>A0AAN9VCH8_9ORTH</name>
<dbReference type="Proteomes" id="UP001378592">
    <property type="component" value="Unassembled WGS sequence"/>
</dbReference>
<evidence type="ECO:0000313" key="2">
    <source>
        <dbReference type="EMBL" id="KAK7788881.1"/>
    </source>
</evidence>